<evidence type="ECO:0000256" key="4">
    <source>
        <dbReference type="ARBA" id="ARBA00023136"/>
    </source>
</evidence>
<dbReference type="InParanoid" id="F0YI70"/>
<keyword evidence="3 5" id="KW-1133">Transmembrane helix</keyword>
<dbReference type="RefSeq" id="XP_009040118.1">
    <property type="nucleotide sequence ID" value="XM_009041870.1"/>
</dbReference>
<dbReference type="AlphaFoldDB" id="F0YI70"/>
<keyword evidence="4 5" id="KW-0472">Membrane</keyword>
<dbReference type="eggNOG" id="ENOG502SBZQ">
    <property type="taxonomic scope" value="Eukaryota"/>
</dbReference>
<feature type="transmembrane region" description="Helical" evidence="5">
    <location>
        <begin position="136"/>
        <end position="161"/>
    </location>
</feature>
<keyword evidence="8" id="KW-1185">Reference proteome</keyword>
<evidence type="ECO:0000256" key="3">
    <source>
        <dbReference type="ARBA" id="ARBA00022989"/>
    </source>
</evidence>
<gene>
    <name evidence="7" type="ORF">AURANDRAFT_72309</name>
</gene>
<dbReference type="OrthoDB" id="199599at2759"/>
<evidence type="ECO:0000313" key="8">
    <source>
        <dbReference type="Proteomes" id="UP000002729"/>
    </source>
</evidence>
<keyword evidence="2 5" id="KW-0812">Transmembrane</keyword>
<feature type="domain" description="DUF202" evidence="6">
    <location>
        <begin position="101"/>
        <end position="166"/>
    </location>
</feature>
<dbReference type="GO" id="GO:0012505">
    <property type="term" value="C:endomembrane system"/>
    <property type="evidence" value="ECO:0007669"/>
    <property type="project" value="UniProtKB-SubCell"/>
</dbReference>
<evidence type="ECO:0000256" key="2">
    <source>
        <dbReference type="ARBA" id="ARBA00022692"/>
    </source>
</evidence>
<comment type="subcellular location">
    <subcellularLocation>
        <location evidence="1">Endomembrane system</location>
        <topology evidence="1">Multi-pass membrane protein</topology>
    </subcellularLocation>
</comment>
<dbReference type="EMBL" id="GL833143">
    <property type="protein sequence ID" value="EGB05217.1"/>
    <property type="molecule type" value="Genomic_DNA"/>
</dbReference>
<accession>F0YI70</accession>
<feature type="transmembrane region" description="Helical" evidence="5">
    <location>
        <begin position="192"/>
        <end position="211"/>
    </location>
</feature>
<protein>
    <submittedName>
        <fullName evidence="7">Expressed protein</fullName>
    </submittedName>
</protein>
<reference evidence="7 8" key="1">
    <citation type="journal article" date="2011" name="Proc. Natl. Acad. Sci. U.S.A.">
        <title>Niche of harmful alga Aureococcus anophagefferens revealed through ecogenomics.</title>
        <authorList>
            <person name="Gobler C.J."/>
            <person name="Berry D.L."/>
            <person name="Dyhrman S.T."/>
            <person name="Wilhelm S.W."/>
            <person name="Salamov A."/>
            <person name="Lobanov A.V."/>
            <person name="Zhang Y."/>
            <person name="Collier J.L."/>
            <person name="Wurch L.L."/>
            <person name="Kustka A.B."/>
            <person name="Dill B.D."/>
            <person name="Shah M."/>
            <person name="VerBerkmoes N.C."/>
            <person name="Kuo A."/>
            <person name="Terry A."/>
            <person name="Pangilinan J."/>
            <person name="Lindquist E.A."/>
            <person name="Lucas S."/>
            <person name="Paulsen I.T."/>
            <person name="Hattenrath-Lehmann T.K."/>
            <person name="Talmage S.C."/>
            <person name="Walker E.A."/>
            <person name="Koch F."/>
            <person name="Burson A.M."/>
            <person name="Marcoval M.A."/>
            <person name="Tang Y.Z."/>
            <person name="Lecleir G.R."/>
            <person name="Coyne K.J."/>
            <person name="Berg G.M."/>
            <person name="Bertrand E.M."/>
            <person name="Saito M.A."/>
            <person name="Gladyshev V.N."/>
            <person name="Grigoriev I.V."/>
        </authorList>
    </citation>
    <scope>NUCLEOTIDE SEQUENCE [LARGE SCALE GENOMIC DNA]</scope>
    <source>
        <strain evidence="8">CCMP 1984</strain>
    </source>
</reference>
<dbReference type="GeneID" id="20228653"/>
<proteinExistence type="predicted"/>
<dbReference type="KEGG" id="aaf:AURANDRAFT_72309"/>
<evidence type="ECO:0000256" key="5">
    <source>
        <dbReference type="SAM" id="Phobius"/>
    </source>
</evidence>
<feature type="transmembrane region" description="Helical" evidence="5">
    <location>
        <begin position="108"/>
        <end position="130"/>
    </location>
</feature>
<dbReference type="InterPro" id="IPR003807">
    <property type="entry name" value="DUF202"/>
</dbReference>
<organism evidence="8">
    <name type="scientific">Aureococcus anophagefferens</name>
    <name type="common">Harmful bloom alga</name>
    <dbReference type="NCBI Taxonomy" id="44056"/>
    <lineage>
        <taxon>Eukaryota</taxon>
        <taxon>Sar</taxon>
        <taxon>Stramenopiles</taxon>
        <taxon>Ochrophyta</taxon>
        <taxon>Pelagophyceae</taxon>
        <taxon>Pelagomonadales</taxon>
        <taxon>Pelagomonadaceae</taxon>
        <taxon>Aureococcus</taxon>
    </lineage>
</organism>
<dbReference type="Proteomes" id="UP000002729">
    <property type="component" value="Unassembled WGS sequence"/>
</dbReference>
<evidence type="ECO:0000256" key="1">
    <source>
        <dbReference type="ARBA" id="ARBA00004127"/>
    </source>
</evidence>
<sequence>MAVLDPTTVKLRLHGTNGVDVRWFGAEWVTDAAIRSLVTKALGLLVGPDIVCRHPCDGSFVALGAALPDGLLLNVHVSAAGRRSTGVFRKQLIKFENIQAHLANERTWLAWVRTSLSALSVAFSLLTLVGDSRESWLAVVLFLLGSGFIVSVFTAFLTGWLRYARIRDVLMLTKREVPAHFHRIGVRHQARLMGLLFIFLTATYLCAPSELS</sequence>
<dbReference type="Pfam" id="PF02656">
    <property type="entry name" value="DUF202"/>
    <property type="match status" value="1"/>
</dbReference>
<evidence type="ECO:0000259" key="6">
    <source>
        <dbReference type="Pfam" id="PF02656"/>
    </source>
</evidence>
<evidence type="ECO:0000313" key="7">
    <source>
        <dbReference type="EMBL" id="EGB05217.1"/>
    </source>
</evidence>
<name>F0YI70_AURAN</name>